<dbReference type="SUPFAM" id="SSF52833">
    <property type="entry name" value="Thioredoxin-like"/>
    <property type="match status" value="1"/>
</dbReference>
<keyword evidence="1 7" id="KW-0575">Peroxidase</keyword>
<accession>A0A1S8TUU3</accession>
<comment type="caution">
    <text evidence="7">The sequence shown here is derived from an EMBL/GenBank/DDBJ whole genome shotgun (WGS) entry which is preliminary data.</text>
</comment>
<evidence type="ECO:0000313" key="8">
    <source>
        <dbReference type="Proteomes" id="UP000190890"/>
    </source>
</evidence>
<dbReference type="InterPro" id="IPR050455">
    <property type="entry name" value="Tpx_Peroxidase_subfamily"/>
</dbReference>
<dbReference type="Proteomes" id="UP000190890">
    <property type="component" value="Unassembled WGS sequence"/>
</dbReference>
<dbReference type="Gene3D" id="3.40.30.10">
    <property type="entry name" value="Glutaredoxin"/>
    <property type="match status" value="1"/>
</dbReference>
<dbReference type="RefSeq" id="WP_077846287.1">
    <property type="nucleotide sequence ID" value="NZ_LZZM01000063.1"/>
</dbReference>
<protein>
    <submittedName>
        <fullName evidence="7">Putative thiol peroxidase</fullName>
        <ecNumber evidence="7">1.11.1.-</ecNumber>
    </submittedName>
</protein>
<evidence type="ECO:0000256" key="3">
    <source>
        <dbReference type="ARBA" id="ARBA00023002"/>
    </source>
</evidence>
<feature type="domain" description="Thioredoxin" evidence="6">
    <location>
        <begin position="17"/>
        <end position="161"/>
    </location>
</feature>
<dbReference type="InterPro" id="IPR036249">
    <property type="entry name" value="Thioredoxin-like_sf"/>
</dbReference>
<dbReference type="Pfam" id="PF08534">
    <property type="entry name" value="Redoxin"/>
    <property type="match status" value="1"/>
</dbReference>
<dbReference type="PANTHER" id="PTHR43110">
    <property type="entry name" value="THIOL PEROXIDASE"/>
    <property type="match status" value="1"/>
</dbReference>
<evidence type="ECO:0000313" key="7">
    <source>
        <dbReference type="EMBL" id="OOM81500.1"/>
    </source>
</evidence>
<name>A0A1S8TUU3_9CLOT</name>
<dbReference type="OrthoDB" id="9781543at2"/>
<evidence type="ECO:0000256" key="1">
    <source>
        <dbReference type="ARBA" id="ARBA00022559"/>
    </source>
</evidence>
<dbReference type="AlphaFoldDB" id="A0A1S8TUU3"/>
<evidence type="ECO:0000256" key="4">
    <source>
        <dbReference type="ARBA" id="ARBA00023157"/>
    </source>
</evidence>
<evidence type="ECO:0000256" key="2">
    <source>
        <dbReference type="ARBA" id="ARBA00022862"/>
    </source>
</evidence>
<dbReference type="PROSITE" id="PS51352">
    <property type="entry name" value="THIOREDOXIN_2"/>
    <property type="match status" value="1"/>
</dbReference>
<dbReference type="NCBIfam" id="NF001808">
    <property type="entry name" value="PRK00522.1"/>
    <property type="match status" value="1"/>
</dbReference>
<dbReference type="CDD" id="cd03014">
    <property type="entry name" value="PRX_Atyp2cys"/>
    <property type="match status" value="1"/>
</dbReference>
<dbReference type="InterPro" id="IPR013740">
    <property type="entry name" value="Redoxin"/>
</dbReference>
<dbReference type="PANTHER" id="PTHR43110:SF1">
    <property type="entry name" value="THIOL PEROXIDASE"/>
    <property type="match status" value="1"/>
</dbReference>
<evidence type="ECO:0000259" key="6">
    <source>
        <dbReference type="PROSITE" id="PS51352"/>
    </source>
</evidence>
<dbReference type="PROSITE" id="PS01265">
    <property type="entry name" value="TPX"/>
    <property type="match status" value="1"/>
</dbReference>
<evidence type="ECO:0000256" key="5">
    <source>
        <dbReference type="ARBA" id="ARBA00023284"/>
    </source>
</evidence>
<sequence>MNVKFKGNEVTLEGNTVKVRDIAPNFVAIDNGINQLDSKELKGKRVYVSVPSIDTAVCDMEVRRFNQEASNLQGVKIYIISMDLPFAQARWCGNAGIENVQTLSDYKDRSFGKEFGTYIKELGLLTRVVFVIDENNIVTYVEYCEEVTSEPNYGAVLNALK</sequence>
<dbReference type="EC" id="1.11.1.-" evidence="7"/>
<keyword evidence="8" id="KW-1185">Reference proteome</keyword>
<proteinExistence type="predicted"/>
<gene>
    <name evidence="7" type="primary">tpx</name>
    <name evidence="7" type="ORF">CLPUN_10630</name>
</gene>
<keyword evidence="5" id="KW-0676">Redox-active center</keyword>
<keyword evidence="4" id="KW-1015">Disulfide bond</keyword>
<reference evidence="7 8" key="1">
    <citation type="submission" date="2016-05" db="EMBL/GenBank/DDBJ databases">
        <title>Microbial solvent formation.</title>
        <authorList>
            <person name="Poehlein A."/>
            <person name="Montoya Solano J.D."/>
            <person name="Flitsch S."/>
            <person name="Krabben P."/>
            <person name="Duerre P."/>
            <person name="Daniel R."/>
        </authorList>
    </citation>
    <scope>NUCLEOTIDE SEQUENCE [LARGE SCALE GENOMIC DNA]</scope>
    <source>
        <strain evidence="7 8">DSM 2619</strain>
    </source>
</reference>
<dbReference type="InterPro" id="IPR002065">
    <property type="entry name" value="TPX"/>
</dbReference>
<keyword evidence="3 7" id="KW-0560">Oxidoreductase</keyword>
<dbReference type="STRING" id="29367.CLPUN_10630"/>
<dbReference type="InterPro" id="IPR018219">
    <property type="entry name" value="Tpx_CS"/>
</dbReference>
<dbReference type="EMBL" id="LZZM01000063">
    <property type="protein sequence ID" value="OOM81500.1"/>
    <property type="molecule type" value="Genomic_DNA"/>
</dbReference>
<keyword evidence="2" id="KW-0049">Antioxidant</keyword>
<dbReference type="InterPro" id="IPR013766">
    <property type="entry name" value="Thioredoxin_domain"/>
</dbReference>
<dbReference type="GO" id="GO:0008379">
    <property type="term" value="F:thioredoxin peroxidase activity"/>
    <property type="evidence" value="ECO:0007669"/>
    <property type="project" value="InterPro"/>
</dbReference>
<organism evidence="7 8">
    <name type="scientific">Clostridium puniceum</name>
    <dbReference type="NCBI Taxonomy" id="29367"/>
    <lineage>
        <taxon>Bacteria</taxon>
        <taxon>Bacillati</taxon>
        <taxon>Bacillota</taxon>
        <taxon>Clostridia</taxon>
        <taxon>Eubacteriales</taxon>
        <taxon>Clostridiaceae</taxon>
        <taxon>Clostridium</taxon>
    </lineage>
</organism>